<dbReference type="PANTHER" id="PTHR34145:SF76">
    <property type="entry name" value="FBD DOMAIN-CONTAINING PROTEIN"/>
    <property type="match status" value="1"/>
</dbReference>
<accession>M8BMY4</accession>
<dbReference type="InterPro" id="IPR032675">
    <property type="entry name" value="LRR_dom_sf"/>
</dbReference>
<dbReference type="InterPro" id="IPR055357">
    <property type="entry name" value="LRR_At1g61320_AtMIF1"/>
</dbReference>
<dbReference type="EnsemblPlants" id="EMT26345">
    <property type="protein sequence ID" value="EMT26345"/>
    <property type="gene ID" value="F775_02999"/>
</dbReference>
<dbReference type="PANTHER" id="PTHR34145">
    <property type="entry name" value="OS02G0105600 PROTEIN"/>
    <property type="match status" value="1"/>
</dbReference>
<name>M8BMY4_AEGTA</name>
<dbReference type="InterPro" id="IPR053772">
    <property type="entry name" value="At1g61320/At1g61330-like"/>
</dbReference>
<evidence type="ECO:0000313" key="1">
    <source>
        <dbReference type="EnsemblPlants" id="EMT26345"/>
    </source>
</evidence>
<dbReference type="InterPro" id="IPR001810">
    <property type="entry name" value="F-box_dom"/>
</dbReference>
<sequence length="449" mass="51485">MDKPSSQEHYIRNKSDASNSRMVRSKVTVELHFLPVDVLRDILSRLSLKQAVRMSALCREWWRLGLCHPDLVFTKDTLFGSNKIIYYIDRESTVAEFITRVDNVLRPFWSSFTTTTSTVDKFVVEFGLTRHHMHHIDRWINFSTESMAKHIGLDLIGLSVYEDDKYVVPLCKLSGPNGSCVKSLHMANVWLKLPPSFSGITNLKKLSLHMVSIDADDLQCLLLSCALLKSLRLEDCPLSSFSICQELCLLQHLSVRECPVGTIQLRAPNLTTFQFDDCPTQIVLIESSKLLEATFVFKNIRYNWYEEQKFSKTHTAFLHLRYLNLNIDIIDTPEDTGWVTRFVNLLELAPLLEELELHISSYKSDEVPARAVISKVYTSVYMSELVLYILRNDILLPRMVVDPMAGMKDDSFTKRFYSVFEKCSAGRSGICTHGIYGASDFAIRIREAR</sequence>
<dbReference type="Gene3D" id="1.20.1280.50">
    <property type="match status" value="1"/>
</dbReference>
<dbReference type="Gene3D" id="3.80.10.10">
    <property type="entry name" value="Ribonuclease Inhibitor"/>
    <property type="match status" value="1"/>
</dbReference>
<proteinExistence type="predicted"/>
<protein>
    <submittedName>
        <fullName evidence="1">Uncharacterized protein</fullName>
    </submittedName>
</protein>
<dbReference type="AlphaFoldDB" id="M8BMY4"/>
<dbReference type="PROSITE" id="PS50181">
    <property type="entry name" value="FBOX"/>
    <property type="match status" value="1"/>
</dbReference>
<dbReference type="ExpressionAtlas" id="M8BMY4">
    <property type="expression patterns" value="baseline"/>
</dbReference>
<organism evidence="1">
    <name type="scientific">Aegilops tauschii</name>
    <name type="common">Tausch's goatgrass</name>
    <name type="synonym">Aegilops squarrosa</name>
    <dbReference type="NCBI Taxonomy" id="37682"/>
    <lineage>
        <taxon>Eukaryota</taxon>
        <taxon>Viridiplantae</taxon>
        <taxon>Streptophyta</taxon>
        <taxon>Embryophyta</taxon>
        <taxon>Tracheophyta</taxon>
        <taxon>Spermatophyta</taxon>
        <taxon>Magnoliopsida</taxon>
        <taxon>Liliopsida</taxon>
        <taxon>Poales</taxon>
        <taxon>Poaceae</taxon>
        <taxon>BOP clade</taxon>
        <taxon>Pooideae</taxon>
        <taxon>Triticodae</taxon>
        <taxon>Triticeae</taxon>
        <taxon>Triticinae</taxon>
        <taxon>Aegilops</taxon>
    </lineage>
</organism>
<dbReference type="SUPFAM" id="SSF52047">
    <property type="entry name" value="RNI-like"/>
    <property type="match status" value="1"/>
</dbReference>
<dbReference type="InterPro" id="IPR036047">
    <property type="entry name" value="F-box-like_dom_sf"/>
</dbReference>
<reference evidence="1" key="1">
    <citation type="submission" date="2015-06" db="UniProtKB">
        <authorList>
            <consortium name="EnsemblPlants"/>
        </authorList>
    </citation>
    <scope>IDENTIFICATION</scope>
</reference>
<dbReference type="Pfam" id="PF23622">
    <property type="entry name" value="LRR_At1g61320_AtMIF1"/>
    <property type="match status" value="1"/>
</dbReference>
<dbReference type="SUPFAM" id="SSF81383">
    <property type="entry name" value="F-box domain"/>
    <property type="match status" value="1"/>
</dbReference>
<dbReference type="Pfam" id="PF00646">
    <property type="entry name" value="F-box"/>
    <property type="match status" value="1"/>
</dbReference>